<organism evidence="2 3">
    <name type="scientific">Heterobasidion irregulare (strain TC 32-1)</name>
    <dbReference type="NCBI Taxonomy" id="747525"/>
    <lineage>
        <taxon>Eukaryota</taxon>
        <taxon>Fungi</taxon>
        <taxon>Dikarya</taxon>
        <taxon>Basidiomycota</taxon>
        <taxon>Agaricomycotina</taxon>
        <taxon>Agaricomycetes</taxon>
        <taxon>Russulales</taxon>
        <taxon>Bondarzewiaceae</taxon>
        <taxon>Heterobasidion</taxon>
        <taxon>Heterobasidion annosum species complex</taxon>
    </lineage>
</organism>
<dbReference type="RefSeq" id="XP_009543722.1">
    <property type="nucleotide sequence ID" value="XM_009545427.1"/>
</dbReference>
<dbReference type="AlphaFoldDB" id="W4KG07"/>
<feature type="compositionally biased region" description="Pro residues" evidence="1">
    <location>
        <begin position="98"/>
        <end position="108"/>
    </location>
</feature>
<evidence type="ECO:0008006" key="4">
    <source>
        <dbReference type="Google" id="ProtNLM"/>
    </source>
</evidence>
<dbReference type="Proteomes" id="UP000030671">
    <property type="component" value="Unassembled WGS sequence"/>
</dbReference>
<dbReference type="KEGG" id="hir:HETIRDRAFT_239532"/>
<reference evidence="2 3" key="1">
    <citation type="journal article" date="2012" name="New Phytol.">
        <title>Insight into trade-off between wood decay and parasitism from the genome of a fungal forest pathogen.</title>
        <authorList>
            <person name="Olson A."/>
            <person name="Aerts A."/>
            <person name="Asiegbu F."/>
            <person name="Belbahri L."/>
            <person name="Bouzid O."/>
            <person name="Broberg A."/>
            <person name="Canback B."/>
            <person name="Coutinho P.M."/>
            <person name="Cullen D."/>
            <person name="Dalman K."/>
            <person name="Deflorio G."/>
            <person name="van Diepen L.T."/>
            <person name="Dunand C."/>
            <person name="Duplessis S."/>
            <person name="Durling M."/>
            <person name="Gonthier P."/>
            <person name="Grimwood J."/>
            <person name="Fossdal C.G."/>
            <person name="Hansson D."/>
            <person name="Henrissat B."/>
            <person name="Hietala A."/>
            <person name="Himmelstrand K."/>
            <person name="Hoffmeister D."/>
            <person name="Hogberg N."/>
            <person name="James T.Y."/>
            <person name="Karlsson M."/>
            <person name="Kohler A."/>
            <person name="Kues U."/>
            <person name="Lee Y.H."/>
            <person name="Lin Y.C."/>
            <person name="Lind M."/>
            <person name="Lindquist E."/>
            <person name="Lombard V."/>
            <person name="Lucas S."/>
            <person name="Lunden K."/>
            <person name="Morin E."/>
            <person name="Murat C."/>
            <person name="Park J."/>
            <person name="Raffaello T."/>
            <person name="Rouze P."/>
            <person name="Salamov A."/>
            <person name="Schmutz J."/>
            <person name="Solheim H."/>
            <person name="Stahlberg J."/>
            <person name="Velez H."/>
            <person name="de Vries R.P."/>
            <person name="Wiebenga A."/>
            <person name="Woodward S."/>
            <person name="Yakovlev I."/>
            <person name="Garbelotto M."/>
            <person name="Martin F."/>
            <person name="Grigoriev I.V."/>
            <person name="Stenlid J."/>
        </authorList>
    </citation>
    <scope>NUCLEOTIDE SEQUENCE [LARGE SCALE GENOMIC DNA]</scope>
    <source>
        <strain evidence="2 3">TC 32-1</strain>
    </source>
</reference>
<dbReference type="GeneID" id="20668827"/>
<feature type="region of interest" description="Disordered" evidence="1">
    <location>
        <begin position="91"/>
        <end position="135"/>
    </location>
</feature>
<dbReference type="HOGENOM" id="CLU_046576_0_0_1"/>
<dbReference type="EMBL" id="KI925456">
    <property type="protein sequence ID" value="ETW84001.1"/>
    <property type="molecule type" value="Genomic_DNA"/>
</dbReference>
<sequence>MDGQPLSLQAFLQLLTASNLPITRAMAVAAKIYKQHNTPARLGRLTNLELANLGIADKDDRKLVLAAIAKAGYRAQAAGPSKVRLARDRYLSSGPHTPAAPPPKSPPPRPKKRRKRAPAADLSTNEFLPERSAEDATELSTLDFDELLDEAALATKSTVVNRAPIMMAWAFIVAERLGFQRAEALSIASVYTEMNAISKGVALNIFPTTQPYTLAAADASPHGAQPYVTLLSRRVPLLQTAAGTWRALALSPSAHAGPAPPGAAHAYIARALKHTAPAVLGALRLLAASYADADALNRDGWALYAAFRPAVDGWGQRGEVRCATILGLRK</sequence>
<feature type="non-terminal residue" evidence="2">
    <location>
        <position position="330"/>
    </location>
</feature>
<keyword evidence="3" id="KW-1185">Reference proteome</keyword>
<gene>
    <name evidence="2" type="ORF">HETIRDRAFT_239532</name>
</gene>
<dbReference type="InParanoid" id="W4KG07"/>
<evidence type="ECO:0000256" key="1">
    <source>
        <dbReference type="SAM" id="MobiDB-lite"/>
    </source>
</evidence>
<evidence type="ECO:0000313" key="3">
    <source>
        <dbReference type="Proteomes" id="UP000030671"/>
    </source>
</evidence>
<accession>W4KG07</accession>
<name>W4KG07_HETIT</name>
<evidence type="ECO:0000313" key="2">
    <source>
        <dbReference type="EMBL" id="ETW84001.1"/>
    </source>
</evidence>
<proteinExistence type="predicted"/>
<dbReference type="eggNOG" id="ENOG502S1K0">
    <property type="taxonomic scope" value="Eukaryota"/>
</dbReference>
<protein>
    <recommendedName>
        <fullName evidence="4">SAM domain-containing protein</fullName>
    </recommendedName>
</protein>
<dbReference type="OrthoDB" id="514070at2759"/>